<keyword evidence="1" id="KW-0472">Membrane</keyword>
<dbReference type="AlphaFoldDB" id="A0A6G1EWY7"/>
<evidence type="ECO:0000313" key="2">
    <source>
        <dbReference type="EMBL" id="KAF0929125.1"/>
    </source>
</evidence>
<dbReference type="EMBL" id="SPHZ02000002">
    <property type="protein sequence ID" value="KAF0929125.1"/>
    <property type="molecule type" value="Genomic_DNA"/>
</dbReference>
<proteinExistence type="predicted"/>
<evidence type="ECO:0000256" key="1">
    <source>
        <dbReference type="SAM" id="Phobius"/>
    </source>
</evidence>
<sequence length="72" mass="7350">MGAPPVHGPAVVEQELVGDGMVPDATGAATVLAASLPFSWVVGELGIYRSCLTLTGIVFTLVVGLALTARER</sequence>
<evidence type="ECO:0000313" key="3">
    <source>
        <dbReference type="Proteomes" id="UP000479710"/>
    </source>
</evidence>
<keyword evidence="3" id="KW-1185">Reference proteome</keyword>
<comment type="caution">
    <text evidence="2">The sequence shown here is derived from an EMBL/GenBank/DDBJ whole genome shotgun (WGS) entry which is preliminary data.</text>
</comment>
<gene>
    <name evidence="2" type="ORF">E2562_015223</name>
</gene>
<organism evidence="2 3">
    <name type="scientific">Oryza meyeriana var. granulata</name>
    <dbReference type="NCBI Taxonomy" id="110450"/>
    <lineage>
        <taxon>Eukaryota</taxon>
        <taxon>Viridiplantae</taxon>
        <taxon>Streptophyta</taxon>
        <taxon>Embryophyta</taxon>
        <taxon>Tracheophyta</taxon>
        <taxon>Spermatophyta</taxon>
        <taxon>Magnoliopsida</taxon>
        <taxon>Liliopsida</taxon>
        <taxon>Poales</taxon>
        <taxon>Poaceae</taxon>
        <taxon>BOP clade</taxon>
        <taxon>Oryzoideae</taxon>
        <taxon>Oryzeae</taxon>
        <taxon>Oryzinae</taxon>
        <taxon>Oryza</taxon>
        <taxon>Oryza meyeriana</taxon>
    </lineage>
</organism>
<protein>
    <submittedName>
        <fullName evidence="2">Uncharacterized protein</fullName>
    </submittedName>
</protein>
<feature type="transmembrane region" description="Helical" evidence="1">
    <location>
        <begin position="47"/>
        <end position="69"/>
    </location>
</feature>
<keyword evidence="1" id="KW-0812">Transmembrane</keyword>
<dbReference type="Proteomes" id="UP000479710">
    <property type="component" value="Unassembled WGS sequence"/>
</dbReference>
<keyword evidence="1" id="KW-1133">Transmembrane helix</keyword>
<reference evidence="2 3" key="1">
    <citation type="submission" date="2019-11" db="EMBL/GenBank/DDBJ databases">
        <title>Whole genome sequence of Oryza granulata.</title>
        <authorList>
            <person name="Li W."/>
        </authorList>
    </citation>
    <scope>NUCLEOTIDE SEQUENCE [LARGE SCALE GENOMIC DNA]</scope>
    <source>
        <strain evidence="3">cv. Menghai</strain>
        <tissue evidence="2">Leaf</tissue>
    </source>
</reference>
<accession>A0A6G1EWY7</accession>
<name>A0A6G1EWY7_9ORYZ</name>